<name>A0A5P9QAU9_9MICO</name>
<keyword evidence="2" id="KW-0812">Transmembrane</keyword>
<evidence type="ECO:0000313" key="4">
    <source>
        <dbReference type="Proteomes" id="UP000326702"/>
    </source>
</evidence>
<evidence type="ECO:0000256" key="2">
    <source>
        <dbReference type="SAM" id="Phobius"/>
    </source>
</evidence>
<reference evidence="3 4" key="1">
    <citation type="submission" date="2019-10" db="EMBL/GenBank/DDBJ databases">
        <title>Genome sequence of Luteimicrobium xylanilyticum HY-24.</title>
        <authorList>
            <person name="Kim D.Y."/>
            <person name="Park H.-Y."/>
        </authorList>
    </citation>
    <scope>NUCLEOTIDE SEQUENCE [LARGE SCALE GENOMIC DNA]</scope>
    <source>
        <strain evidence="3 4">HY-24</strain>
    </source>
</reference>
<keyword evidence="2" id="KW-1133">Transmembrane helix</keyword>
<accession>A0A5P9QAU9</accession>
<evidence type="ECO:0000256" key="1">
    <source>
        <dbReference type="SAM" id="MobiDB-lite"/>
    </source>
</evidence>
<evidence type="ECO:0008006" key="5">
    <source>
        <dbReference type="Google" id="ProtNLM"/>
    </source>
</evidence>
<dbReference type="InterPro" id="IPR021403">
    <property type="entry name" value="DUF3043"/>
</dbReference>
<keyword evidence="2" id="KW-0472">Membrane</keyword>
<dbReference type="KEGG" id="lxl:KDY119_02104"/>
<organism evidence="3 4">
    <name type="scientific">Luteimicrobium xylanilyticum</name>
    <dbReference type="NCBI Taxonomy" id="1133546"/>
    <lineage>
        <taxon>Bacteria</taxon>
        <taxon>Bacillati</taxon>
        <taxon>Actinomycetota</taxon>
        <taxon>Actinomycetes</taxon>
        <taxon>Micrococcales</taxon>
        <taxon>Luteimicrobium</taxon>
    </lineage>
</organism>
<dbReference type="Proteomes" id="UP000326702">
    <property type="component" value="Chromosome"/>
</dbReference>
<dbReference type="Pfam" id="PF11241">
    <property type="entry name" value="DUF3043"/>
    <property type="match status" value="1"/>
</dbReference>
<gene>
    <name evidence="3" type="ORF">KDY119_02104</name>
</gene>
<dbReference type="AlphaFoldDB" id="A0A5P9QAU9"/>
<dbReference type="OrthoDB" id="5194448at2"/>
<dbReference type="EMBL" id="CP045529">
    <property type="protein sequence ID" value="QFU98588.1"/>
    <property type="molecule type" value="Genomic_DNA"/>
</dbReference>
<evidence type="ECO:0000313" key="3">
    <source>
        <dbReference type="EMBL" id="QFU98588.1"/>
    </source>
</evidence>
<feature type="transmembrane region" description="Helical" evidence="2">
    <location>
        <begin position="117"/>
        <end position="135"/>
    </location>
</feature>
<proteinExistence type="predicted"/>
<sequence>MAGTQRTPRSLDYPQPVALLRNKQSETPEPTPGLLPGTGDGKGRPTPKRKESEAANKRPLVPTDRRAAGRDAKSAQREARARQYQAMKAGDERYLPAKDKGPARRYVRDYVDARWNIAEYFLPIALLFFVVMIVTTGRDAVISFVVLAALYVLVLIAVVDAVIMWFGLKKRLRTKFGEIPKGTAFYAVMRAFQLRRSRMPKPVHAKHGVYPE</sequence>
<keyword evidence="4" id="KW-1185">Reference proteome</keyword>
<protein>
    <recommendedName>
        <fullName evidence="5">DUF3043 domain-containing protein</fullName>
    </recommendedName>
</protein>
<feature type="compositionally biased region" description="Basic and acidic residues" evidence="1">
    <location>
        <begin position="63"/>
        <end position="79"/>
    </location>
</feature>
<feature type="region of interest" description="Disordered" evidence="1">
    <location>
        <begin position="1"/>
        <end position="79"/>
    </location>
</feature>
<feature type="transmembrane region" description="Helical" evidence="2">
    <location>
        <begin position="141"/>
        <end position="166"/>
    </location>
</feature>